<dbReference type="Pfam" id="PF03109">
    <property type="entry name" value="ABC1"/>
    <property type="match status" value="1"/>
</dbReference>
<dbReference type="CDD" id="cd05121">
    <property type="entry name" value="ABC1_ADCK3-like"/>
    <property type="match status" value="1"/>
</dbReference>
<dbReference type="PANTHER" id="PTHR43173:SF12">
    <property type="entry name" value="PROTEIN KINASE SUPERFAMILY PROTEIN"/>
    <property type="match status" value="1"/>
</dbReference>
<protein>
    <recommendedName>
        <fullName evidence="1">Protein kinase domain-containing protein</fullName>
    </recommendedName>
</protein>
<gene>
    <name evidence="2" type="ORF">KI387_034903</name>
</gene>
<dbReference type="InterPro" id="IPR000719">
    <property type="entry name" value="Prot_kinase_dom"/>
</dbReference>
<reference evidence="2 3" key="1">
    <citation type="journal article" date="2021" name="Nat. Plants">
        <title>The Taxus genome provides insights into paclitaxel biosynthesis.</title>
        <authorList>
            <person name="Xiong X."/>
            <person name="Gou J."/>
            <person name="Liao Q."/>
            <person name="Li Y."/>
            <person name="Zhou Q."/>
            <person name="Bi G."/>
            <person name="Li C."/>
            <person name="Du R."/>
            <person name="Wang X."/>
            <person name="Sun T."/>
            <person name="Guo L."/>
            <person name="Liang H."/>
            <person name="Lu P."/>
            <person name="Wu Y."/>
            <person name="Zhang Z."/>
            <person name="Ro D.K."/>
            <person name="Shang Y."/>
            <person name="Huang S."/>
            <person name="Yan J."/>
        </authorList>
    </citation>
    <scope>NUCLEOTIDE SEQUENCE [LARGE SCALE GENOMIC DNA]</scope>
    <source>
        <strain evidence="2">Ta-2019</strain>
    </source>
</reference>
<dbReference type="AlphaFoldDB" id="A0AA38F6Q1"/>
<dbReference type="Gene3D" id="1.10.510.10">
    <property type="entry name" value="Transferase(Phosphotransferase) domain 1"/>
    <property type="match status" value="1"/>
</dbReference>
<dbReference type="GO" id="GO:0005524">
    <property type="term" value="F:ATP binding"/>
    <property type="evidence" value="ECO:0007669"/>
    <property type="project" value="InterPro"/>
</dbReference>
<evidence type="ECO:0000313" key="2">
    <source>
        <dbReference type="EMBL" id="KAH9290786.1"/>
    </source>
</evidence>
<dbReference type="Proteomes" id="UP000824469">
    <property type="component" value="Unassembled WGS sequence"/>
</dbReference>
<dbReference type="OMA" id="YTVFCEL"/>
<feature type="non-terminal residue" evidence="2">
    <location>
        <position position="378"/>
    </location>
</feature>
<feature type="domain" description="Protein kinase" evidence="1">
    <location>
        <begin position="52"/>
        <end position="378"/>
    </location>
</feature>
<dbReference type="GO" id="GO:0004672">
    <property type="term" value="F:protein kinase activity"/>
    <property type="evidence" value="ECO:0007669"/>
    <property type="project" value="InterPro"/>
</dbReference>
<organism evidence="2 3">
    <name type="scientific">Taxus chinensis</name>
    <name type="common">Chinese yew</name>
    <name type="synonym">Taxus wallichiana var. chinensis</name>
    <dbReference type="NCBI Taxonomy" id="29808"/>
    <lineage>
        <taxon>Eukaryota</taxon>
        <taxon>Viridiplantae</taxon>
        <taxon>Streptophyta</taxon>
        <taxon>Embryophyta</taxon>
        <taxon>Tracheophyta</taxon>
        <taxon>Spermatophyta</taxon>
        <taxon>Pinopsida</taxon>
        <taxon>Pinidae</taxon>
        <taxon>Conifers II</taxon>
        <taxon>Cupressales</taxon>
        <taxon>Taxaceae</taxon>
        <taxon>Taxus</taxon>
    </lineage>
</organism>
<dbReference type="InterPro" id="IPR011009">
    <property type="entry name" value="Kinase-like_dom_sf"/>
</dbReference>
<dbReference type="SUPFAM" id="SSF56112">
    <property type="entry name" value="Protein kinase-like (PK-like)"/>
    <property type="match status" value="1"/>
</dbReference>
<proteinExistence type="predicted"/>
<feature type="non-terminal residue" evidence="2">
    <location>
        <position position="1"/>
    </location>
</feature>
<dbReference type="EMBL" id="JAHRHJ020003813">
    <property type="protein sequence ID" value="KAH9290786.1"/>
    <property type="molecule type" value="Genomic_DNA"/>
</dbReference>
<accession>A0AA38F6Q1</accession>
<dbReference type="PROSITE" id="PS50011">
    <property type="entry name" value="PROTEIN_KINASE_DOM"/>
    <property type="match status" value="1"/>
</dbReference>
<evidence type="ECO:0000313" key="3">
    <source>
        <dbReference type="Proteomes" id="UP000824469"/>
    </source>
</evidence>
<keyword evidence="3" id="KW-1185">Reference proteome</keyword>
<name>A0AA38F6Q1_TAXCH</name>
<comment type="caution">
    <text evidence="2">The sequence shown here is derived from an EMBL/GenBank/DDBJ whole genome shotgun (WGS) entry which is preliminary data.</text>
</comment>
<evidence type="ECO:0000259" key="1">
    <source>
        <dbReference type="PROSITE" id="PS50011"/>
    </source>
</evidence>
<dbReference type="PANTHER" id="PTHR43173">
    <property type="entry name" value="ABC1 FAMILY PROTEIN"/>
    <property type="match status" value="1"/>
</dbReference>
<sequence>AAQILGKPDLAPDAWVKKLVTLCDGAPPTPFEAMQLVLEEELGKKPNEVFEMFERIPLGSASVAQVHRARIKGEKNDVAVKVQHPGVQELMMTDIHNLKSFAAYLQKTELKFDLVSVVQEIEKQVGYEFDFLREAKSMEKIGEFLKTYNKGVPPVLVPRPILGMVTRRVLVMEFLEGTPIMRLGDEMSKRGISPDGKMAMAVKKSILKDLTTAYGQMMLKSGFFHADPHPGNILINKDIKVALLDYGQVKELSDDIRLQFARLIVALVSGDPLKIGKSFEGLGIQSSKKALDNPVALSKLAQAMFDTKLPPGVKVANPFAEDSSLKEVSVQSFPEELFFVLRTIQLLRGISVGMGINYSCAEVDGNKWQRKHYPWEEQ</sequence>
<dbReference type="InterPro" id="IPR004147">
    <property type="entry name" value="ABC1_dom"/>
</dbReference>
<dbReference type="InterPro" id="IPR051130">
    <property type="entry name" value="Mito_struct-func_regulator"/>
</dbReference>